<dbReference type="Proteomes" id="UP001396334">
    <property type="component" value="Unassembled WGS sequence"/>
</dbReference>
<reference evidence="2 3" key="1">
    <citation type="journal article" date="2024" name="G3 (Bethesda)">
        <title>Genome assembly of Hibiscus sabdariffa L. provides insights into metabolisms of medicinal natural products.</title>
        <authorList>
            <person name="Kim T."/>
        </authorList>
    </citation>
    <scope>NUCLEOTIDE SEQUENCE [LARGE SCALE GENOMIC DNA]</scope>
    <source>
        <strain evidence="2">TK-2024</strain>
        <tissue evidence="2">Old leaves</tissue>
    </source>
</reference>
<evidence type="ECO:0000313" key="3">
    <source>
        <dbReference type="Proteomes" id="UP001396334"/>
    </source>
</evidence>
<accession>A0ABR2THN2</accession>
<name>A0ABR2THN2_9ROSI</name>
<feature type="compositionally biased region" description="Basic and acidic residues" evidence="1">
    <location>
        <begin position="142"/>
        <end position="176"/>
    </location>
</feature>
<feature type="region of interest" description="Disordered" evidence="1">
    <location>
        <begin position="131"/>
        <end position="176"/>
    </location>
</feature>
<evidence type="ECO:0000256" key="1">
    <source>
        <dbReference type="SAM" id="MobiDB-lite"/>
    </source>
</evidence>
<protein>
    <submittedName>
        <fullName evidence="2">Uncharacterized protein</fullName>
    </submittedName>
</protein>
<gene>
    <name evidence="2" type="ORF">V6N11_021822</name>
</gene>
<proteinExistence type="predicted"/>
<organism evidence="2 3">
    <name type="scientific">Hibiscus sabdariffa</name>
    <name type="common">roselle</name>
    <dbReference type="NCBI Taxonomy" id="183260"/>
    <lineage>
        <taxon>Eukaryota</taxon>
        <taxon>Viridiplantae</taxon>
        <taxon>Streptophyta</taxon>
        <taxon>Embryophyta</taxon>
        <taxon>Tracheophyta</taxon>
        <taxon>Spermatophyta</taxon>
        <taxon>Magnoliopsida</taxon>
        <taxon>eudicotyledons</taxon>
        <taxon>Gunneridae</taxon>
        <taxon>Pentapetalae</taxon>
        <taxon>rosids</taxon>
        <taxon>malvids</taxon>
        <taxon>Malvales</taxon>
        <taxon>Malvaceae</taxon>
        <taxon>Malvoideae</taxon>
        <taxon>Hibiscus</taxon>
    </lineage>
</organism>
<dbReference type="EMBL" id="JBBPBN010000005">
    <property type="protein sequence ID" value="KAK9036899.1"/>
    <property type="molecule type" value="Genomic_DNA"/>
</dbReference>
<sequence>MANANFTSYEGCSCCAEKLNSGTEGIGNKGCDEKSLNAQRVSVESDDIPVLRNKRRVNAGHESAHSGRVTPLQRACDENTMDQRVAGSEHDLLIGSNSNTSVVSNDMQVHHSGSEGQQESQFERMIEVPVLQASNDLENQDALERSRGSESEGKEDVTSEEHRENIGVKVVEEVMG</sequence>
<evidence type="ECO:0000313" key="2">
    <source>
        <dbReference type="EMBL" id="KAK9036899.1"/>
    </source>
</evidence>
<keyword evidence="3" id="KW-1185">Reference proteome</keyword>
<comment type="caution">
    <text evidence="2">The sequence shown here is derived from an EMBL/GenBank/DDBJ whole genome shotgun (WGS) entry which is preliminary data.</text>
</comment>